<dbReference type="OrthoDB" id="10668682at2759"/>
<accession>A0A3D8Q506</accession>
<evidence type="ECO:0008006" key="4">
    <source>
        <dbReference type="Google" id="ProtNLM"/>
    </source>
</evidence>
<comment type="caution">
    <text evidence="2">The sequence shown here is derived from an EMBL/GenBank/DDBJ whole genome shotgun (WGS) entry which is preliminary data.</text>
</comment>
<proteinExistence type="predicted"/>
<reference evidence="2 3" key="1">
    <citation type="journal article" date="2018" name="IMA Fungus">
        <title>IMA Genome-F 9: Draft genome sequence of Annulohypoxylon stygium, Aspergillus mulundensis, Berkeleyomyces basicola (syn. Thielaviopsis basicola), Ceratocystis smalleyi, two Cercospora beticola strains, Coleophoma cylindrospora, Fusarium fracticaudum, Phialophora cf. hyalina, and Morchella septimelata.</title>
        <authorList>
            <person name="Wingfield B.D."/>
            <person name="Bills G.F."/>
            <person name="Dong Y."/>
            <person name="Huang W."/>
            <person name="Nel W.J."/>
            <person name="Swalarsk-Parry B.S."/>
            <person name="Vaghefi N."/>
            <person name="Wilken P.M."/>
            <person name="An Z."/>
            <person name="de Beer Z.W."/>
            <person name="De Vos L."/>
            <person name="Chen L."/>
            <person name="Duong T.A."/>
            <person name="Gao Y."/>
            <person name="Hammerbacher A."/>
            <person name="Kikkert J.R."/>
            <person name="Li Y."/>
            <person name="Li H."/>
            <person name="Li K."/>
            <person name="Li Q."/>
            <person name="Liu X."/>
            <person name="Ma X."/>
            <person name="Naidoo K."/>
            <person name="Pethybridge S.J."/>
            <person name="Sun J."/>
            <person name="Steenkamp E.T."/>
            <person name="van der Nest M.A."/>
            <person name="van Wyk S."/>
            <person name="Wingfield M.J."/>
            <person name="Xiong C."/>
            <person name="Yue Q."/>
            <person name="Zhang X."/>
        </authorList>
    </citation>
    <scope>NUCLEOTIDE SEQUENCE [LARGE SCALE GENOMIC DNA]</scope>
    <source>
        <strain evidence="2 3">BP5796</strain>
    </source>
</reference>
<dbReference type="AlphaFoldDB" id="A0A3D8Q506"/>
<dbReference type="EMBL" id="PDLN01000026">
    <property type="protein sequence ID" value="RDW56484.1"/>
    <property type="molecule type" value="Genomic_DNA"/>
</dbReference>
<feature type="compositionally biased region" description="Low complexity" evidence="1">
    <location>
        <begin position="237"/>
        <end position="256"/>
    </location>
</feature>
<protein>
    <recommendedName>
        <fullName evidence="4">UBA domain-containing protein</fullName>
    </recommendedName>
</protein>
<sequence length="365" mass="41236">MFPLEGCIEQDNTEEKHLWNLSPWQVLIQLYPLYIARSRLPTLGDMPIDENIDATMEVDILEDWTQAALSKSTGNFSVAEQRRLELSQETLEEHRKSKSNKKIRDTDNTIRTMSSGLTATIRPMTAYEEGLSEFTQKQKNLICTRCAALKNITEIGFSANQVVQALDHAGVGTDIQGLITWIMDHYPNGPPREPERFDQETPSTATSKSPVKNENLPLEASPKIANQWLQIEGQRTQPFQVQQQQQQPLHKPQIQKQSRRPKGQQIWEKVPIKSKSPSIDTITNSAKSKKHRRKRRNAVADGGDDTSKTPISEAKSSEGIIELDSGNSQWFLASRDGNTDQLSLSSYQITLLKTFLNTLLLEGQE</sequence>
<feature type="compositionally biased region" description="Polar residues" evidence="1">
    <location>
        <begin position="200"/>
        <end position="212"/>
    </location>
</feature>
<evidence type="ECO:0000313" key="2">
    <source>
        <dbReference type="EMBL" id="RDW56484.1"/>
    </source>
</evidence>
<evidence type="ECO:0000256" key="1">
    <source>
        <dbReference type="SAM" id="MobiDB-lite"/>
    </source>
</evidence>
<feature type="compositionally biased region" description="Polar residues" evidence="1">
    <location>
        <begin position="275"/>
        <end position="286"/>
    </location>
</feature>
<feature type="compositionally biased region" description="Basic residues" evidence="1">
    <location>
        <begin position="287"/>
        <end position="297"/>
    </location>
</feature>
<evidence type="ECO:0000313" key="3">
    <source>
        <dbReference type="Proteomes" id="UP000256328"/>
    </source>
</evidence>
<name>A0A3D8Q506_9HELO</name>
<feature type="region of interest" description="Disordered" evidence="1">
    <location>
        <begin position="186"/>
        <end position="217"/>
    </location>
</feature>
<keyword evidence="3" id="KW-1185">Reference proteome</keyword>
<feature type="region of interest" description="Disordered" evidence="1">
    <location>
        <begin position="237"/>
        <end position="317"/>
    </location>
</feature>
<organism evidence="2 3">
    <name type="scientific">Coleophoma crateriformis</name>
    <dbReference type="NCBI Taxonomy" id="565419"/>
    <lineage>
        <taxon>Eukaryota</taxon>
        <taxon>Fungi</taxon>
        <taxon>Dikarya</taxon>
        <taxon>Ascomycota</taxon>
        <taxon>Pezizomycotina</taxon>
        <taxon>Leotiomycetes</taxon>
        <taxon>Helotiales</taxon>
        <taxon>Dermateaceae</taxon>
        <taxon>Coleophoma</taxon>
    </lineage>
</organism>
<gene>
    <name evidence="2" type="ORF">BP5796_13125</name>
</gene>
<dbReference type="Proteomes" id="UP000256328">
    <property type="component" value="Unassembled WGS sequence"/>
</dbReference>